<gene>
    <name evidence="1" type="ORF">ILUMI_26801</name>
</gene>
<organism evidence="1 2">
    <name type="scientific">Ignelater luminosus</name>
    <name type="common">Cucubano</name>
    <name type="synonym">Pyrophorus luminosus</name>
    <dbReference type="NCBI Taxonomy" id="2038154"/>
    <lineage>
        <taxon>Eukaryota</taxon>
        <taxon>Metazoa</taxon>
        <taxon>Ecdysozoa</taxon>
        <taxon>Arthropoda</taxon>
        <taxon>Hexapoda</taxon>
        <taxon>Insecta</taxon>
        <taxon>Pterygota</taxon>
        <taxon>Neoptera</taxon>
        <taxon>Endopterygota</taxon>
        <taxon>Coleoptera</taxon>
        <taxon>Polyphaga</taxon>
        <taxon>Elateriformia</taxon>
        <taxon>Elateroidea</taxon>
        <taxon>Elateridae</taxon>
        <taxon>Agrypninae</taxon>
        <taxon>Pyrophorini</taxon>
        <taxon>Ignelater</taxon>
    </lineage>
</organism>
<sequence length="304" mass="35810">MEQLQKAKYFSFSVDSTPDITGVDQLSLIVKFVQDNAEPVERFLCFLPNTGHIAENMLLATMNTFKTLNIDIDNCRGQSYDKASNMSEQYNGLQANIKDKCQYATYMMVKKPLQEYRSSHKRVINGKKRDDEYCEGEVLLLERDRFRVNTFFPLCNQFLGKLRMRKASYDAVTSNFPYQCKLDTMSEAKVRKWGFLKHFLTSHENKMSFMQLNLFIKQKDLKEAFRYTEIALRIFLYTAVTDCRAELKKIRNHSRSRISKERLNSLTILNMETDLTKSINYDSVIDEFVNRYIVFILLYGLFHY</sequence>
<proteinExistence type="predicted"/>
<comment type="caution">
    <text evidence="1">The sequence shown here is derived from an EMBL/GenBank/DDBJ whole genome shotgun (WGS) entry which is preliminary data.</text>
</comment>
<dbReference type="EMBL" id="VTPC01091185">
    <property type="protein sequence ID" value="KAF2879368.1"/>
    <property type="molecule type" value="Genomic_DNA"/>
</dbReference>
<accession>A0A8K0C412</accession>
<evidence type="ECO:0008006" key="3">
    <source>
        <dbReference type="Google" id="ProtNLM"/>
    </source>
</evidence>
<dbReference type="PANTHER" id="PTHR45749">
    <property type="match status" value="1"/>
</dbReference>
<dbReference type="PANTHER" id="PTHR45749:SF23">
    <property type="entry name" value="ZINC FINGER MYM-TYPE PROTEIN 1-LIKE"/>
    <property type="match status" value="1"/>
</dbReference>
<protein>
    <recommendedName>
        <fullName evidence="3">DUF4371 domain-containing protein</fullName>
    </recommendedName>
</protein>
<dbReference type="Proteomes" id="UP000801492">
    <property type="component" value="Unassembled WGS sequence"/>
</dbReference>
<evidence type="ECO:0000313" key="2">
    <source>
        <dbReference type="Proteomes" id="UP000801492"/>
    </source>
</evidence>
<evidence type="ECO:0000313" key="1">
    <source>
        <dbReference type="EMBL" id="KAF2879368.1"/>
    </source>
</evidence>
<name>A0A8K0C412_IGNLU</name>
<reference evidence="1" key="1">
    <citation type="submission" date="2019-08" db="EMBL/GenBank/DDBJ databases">
        <title>The genome of the North American firefly Photinus pyralis.</title>
        <authorList>
            <consortium name="Photinus pyralis genome working group"/>
            <person name="Fallon T.R."/>
            <person name="Sander Lower S.E."/>
            <person name="Weng J.-K."/>
        </authorList>
    </citation>
    <scope>NUCLEOTIDE SEQUENCE</scope>
    <source>
        <strain evidence="1">TRF0915ILg1</strain>
        <tissue evidence="1">Whole body</tissue>
    </source>
</reference>
<dbReference type="AlphaFoldDB" id="A0A8K0C412"/>
<keyword evidence="2" id="KW-1185">Reference proteome</keyword>
<dbReference type="OrthoDB" id="6781995at2759"/>